<keyword evidence="4" id="KW-1185">Reference proteome</keyword>
<keyword evidence="2" id="KW-1133">Transmembrane helix</keyword>
<organism evidence="3 4">
    <name type="scientific">Caldimonas brevitalea</name>
    <dbReference type="NCBI Taxonomy" id="413882"/>
    <lineage>
        <taxon>Bacteria</taxon>
        <taxon>Pseudomonadati</taxon>
        <taxon>Pseudomonadota</taxon>
        <taxon>Betaproteobacteria</taxon>
        <taxon>Burkholderiales</taxon>
        <taxon>Sphaerotilaceae</taxon>
        <taxon>Caldimonas</taxon>
    </lineage>
</organism>
<dbReference type="RefSeq" id="WP_047194060.1">
    <property type="nucleotide sequence ID" value="NZ_CP011371.1"/>
</dbReference>
<evidence type="ECO:0000256" key="1">
    <source>
        <dbReference type="SAM" id="MobiDB-lite"/>
    </source>
</evidence>
<evidence type="ECO:0008006" key="5">
    <source>
        <dbReference type="Google" id="ProtNLM"/>
    </source>
</evidence>
<evidence type="ECO:0000313" key="3">
    <source>
        <dbReference type="EMBL" id="AKJ28137.1"/>
    </source>
</evidence>
<evidence type="ECO:0000313" key="4">
    <source>
        <dbReference type="Proteomes" id="UP000035352"/>
    </source>
</evidence>
<dbReference type="KEGG" id="pbh:AAW51_1446"/>
<dbReference type="Proteomes" id="UP000035352">
    <property type="component" value="Chromosome"/>
</dbReference>
<dbReference type="AlphaFoldDB" id="A0A0G3BFN9"/>
<keyword evidence="2" id="KW-0472">Membrane</keyword>
<reference evidence="3 4" key="1">
    <citation type="submission" date="2015-05" db="EMBL/GenBank/DDBJ databases">
        <authorList>
            <person name="Tang B."/>
            <person name="Yu Y."/>
        </authorList>
    </citation>
    <scope>NUCLEOTIDE SEQUENCE [LARGE SCALE GENOMIC DNA]</scope>
    <source>
        <strain evidence="3 4">DSM 7029</strain>
    </source>
</reference>
<dbReference type="EMBL" id="CP011371">
    <property type="protein sequence ID" value="AKJ28137.1"/>
    <property type="molecule type" value="Genomic_DNA"/>
</dbReference>
<protein>
    <recommendedName>
        <fullName evidence="5">Type 4 fimbrial biogenesis protein PilX N-terminal domain-containing protein</fullName>
    </recommendedName>
</protein>
<dbReference type="STRING" id="413882.AAW51_1446"/>
<keyword evidence="2" id="KW-0812">Transmembrane</keyword>
<feature type="region of interest" description="Disordered" evidence="1">
    <location>
        <begin position="1"/>
        <end position="21"/>
    </location>
</feature>
<dbReference type="OrthoDB" id="8912923at2"/>
<feature type="compositionally biased region" description="Basic residues" evidence="1">
    <location>
        <begin position="9"/>
        <end position="21"/>
    </location>
</feature>
<proteinExistence type="predicted"/>
<feature type="transmembrane region" description="Helical" evidence="2">
    <location>
        <begin position="28"/>
        <end position="49"/>
    </location>
</feature>
<sequence>MPGLDCPRRRSLRSRGGRQHPSRRSARGVVLIVVLVMLVVIGLTSVGVMRNSLNADQLSNSQRLQSLAMHAAQSGLRFCESELLRPDDEREITLHPVQDPPRWETWATWTDGTAATVPEGRIESDNSSVVPSTRPQCLAELSPATAGSRRVVIVTARGFSPDFSADAATGRTTSGSVVWLQSTVLLGEEATP</sequence>
<name>A0A0G3BFN9_9BURK</name>
<accession>A0A0G3BFN9</accession>
<gene>
    <name evidence="3" type="ORF">AAW51_1446</name>
</gene>
<evidence type="ECO:0000256" key="2">
    <source>
        <dbReference type="SAM" id="Phobius"/>
    </source>
</evidence>